<dbReference type="PANTHER" id="PTHR46518">
    <property type="entry name" value="COILED-COIL DOMAIN-CONTAINING PROTEIN 151"/>
    <property type="match status" value="1"/>
</dbReference>
<dbReference type="PANTHER" id="PTHR46518:SF1">
    <property type="entry name" value="OUTER DYNEIN ARM-DOCKING COMPLEX SUBUNIT 3"/>
    <property type="match status" value="1"/>
</dbReference>
<feature type="region of interest" description="Disordered" evidence="3">
    <location>
        <begin position="372"/>
        <end position="403"/>
    </location>
</feature>
<dbReference type="InterPro" id="IPR033192">
    <property type="entry name" value="ODAD3"/>
</dbReference>
<dbReference type="InterPro" id="IPR049258">
    <property type="entry name" value="ODAD1_CC"/>
</dbReference>
<evidence type="ECO:0000256" key="2">
    <source>
        <dbReference type="SAM" id="Coils"/>
    </source>
</evidence>
<sequence length="604" mass="67772">MQEAQLSSRECGGPLVRPMDTQEELTDLQRRFELLQGDRKAFYEQSQLSLKQNKEEVDRLRKEGKDLRSAIANMSKDKGGGTETSAIHEAELTKVEQALTLLRQKQNQVGAANKIKETSLAQLEDELRDLQRSSSRPAHEANPLMRQIRTLENRLDKAMIKYNEAQSIRKTYDQIVKRLKEERVNFDNQLGAIEATLHAKEHDYEELLLMSHDASHAKDVARAELAKLQSLVTEERKAREKELTERRNAVQAREEMANRMVEREKARQDIVLAAKGDLSSEAEEALKKNLVTNALHHQLNQNVMEGEQQVMSAYEAAFRKIKEATGVGDVNEVIQKFVTQKDTEKNLMAMTREAQARIDQLAEERAATKASVDEMKYSGAGGQSSRQEVESAEKKLAEATSSQERIKTRHTRLTKVFVDVRAGIEHMADKLDPVKLEQPSVPVSDDTIVDVMLQCDSKLIKMFNVVGELEEEMPSADAPTSPSRGSTRGSVRGGGDVHPAAEGGAANYNVRVALEEIDDLAAIDDDDDDDSYERPVYRSVRYVPRDPTDAHNVHDGMVDEEVEDMPLYLSARVPIEETGMGVPTMARQHGNINLLLGEETGFMD</sequence>
<evidence type="ECO:0000256" key="1">
    <source>
        <dbReference type="ARBA" id="ARBA00023054"/>
    </source>
</evidence>
<evidence type="ECO:0000313" key="5">
    <source>
        <dbReference type="EMBL" id="CAD9517256.1"/>
    </source>
</evidence>
<dbReference type="GO" id="GO:0036158">
    <property type="term" value="P:outer dynein arm assembly"/>
    <property type="evidence" value="ECO:0007669"/>
    <property type="project" value="InterPro"/>
</dbReference>
<dbReference type="EMBL" id="HBGU01061512">
    <property type="protein sequence ID" value="CAD9517256.1"/>
    <property type="molecule type" value="Transcribed_RNA"/>
</dbReference>
<feature type="compositionally biased region" description="Basic and acidic residues" evidence="3">
    <location>
        <begin position="387"/>
        <end position="397"/>
    </location>
</feature>
<feature type="compositionally biased region" description="Low complexity" evidence="3">
    <location>
        <begin position="479"/>
        <end position="490"/>
    </location>
</feature>
<dbReference type="Pfam" id="PF21773">
    <property type="entry name" value="ODAD1_CC"/>
    <property type="match status" value="1"/>
</dbReference>
<dbReference type="GO" id="GO:0097542">
    <property type="term" value="C:ciliary tip"/>
    <property type="evidence" value="ECO:0007669"/>
    <property type="project" value="TreeGrafter"/>
</dbReference>
<evidence type="ECO:0000259" key="4">
    <source>
        <dbReference type="Pfam" id="PF21773"/>
    </source>
</evidence>
<dbReference type="GO" id="GO:0035253">
    <property type="term" value="C:ciliary rootlet"/>
    <property type="evidence" value="ECO:0007669"/>
    <property type="project" value="TreeGrafter"/>
</dbReference>
<feature type="domain" description="ODAD1 central coiled coil region" evidence="4">
    <location>
        <begin position="146"/>
        <end position="431"/>
    </location>
</feature>
<accession>A0A7S2N344</accession>
<dbReference type="GO" id="GO:0036064">
    <property type="term" value="C:ciliary basal body"/>
    <property type="evidence" value="ECO:0007669"/>
    <property type="project" value="TreeGrafter"/>
</dbReference>
<dbReference type="GO" id="GO:0003341">
    <property type="term" value="P:cilium movement"/>
    <property type="evidence" value="ECO:0007669"/>
    <property type="project" value="InterPro"/>
</dbReference>
<evidence type="ECO:0000256" key="3">
    <source>
        <dbReference type="SAM" id="MobiDB-lite"/>
    </source>
</evidence>
<organism evidence="5">
    <name type="scientific">Haptolina brevifila</name>
    <dbReference type="NCBI Taxonomy" id="156173"/>
    <lineage>
        <taxon>Eukaryota</taxon>
        <taxon>Haptista</taxon>
        <taxon>Haptophyta</taxon>
        <taxon>Prymnesiophyceae</taxon>
        <taxon>Prymnesiales</taxon>
        <taxon>Prymnesiaceae</taxon>
        <taxon>Haptolina</taxon>
    </lineage>
</organism>
<keyword evidence="1 2" id="KW-0175">Coiled coil</keyword>
<gene>
    <name evidence="5" type="ORF">CBRE1094_LOCUS33453</name>
</gene>
<feature type="region of interest" description="Disordered" evidence="3">
    <location>
        <begin position="472"/>
        <end position="495"/>
    </location>
</feature>
<protein>
    <recommendedName>
        <fullName evidence="4">ODAD1 central coiled coil region domain-containing protein</fullName>
    </recommendedName>
</protein>
<proteinExistence type="predicted"/>
<feature type="region of interest" description="Disordered" evidence="3">
    <location>
        <begin position="1"/>
        <end position="22"/>
    </location>
</feature>
<reference evidence="5" key="1">
    <citation type="submission" date="2021-01" db="EMBL/GenBank/DDBJ databases">
        <authorList>
            <person name="Corre E."/>
            <person name="Pelletier E."/>
            <person name="Niang G."/>
            <person name="Scheremetjew M."/>
            <person name="Finn R."/>
            <person name="Kale V."/>
            <person name="Holt S."/>
            <person name="Cochrane G."/>
            <person name="Meng A."/>
            <person name="Brown T."/>
            <person name="Cohen L."/>
        </authorList>
    </citation>
    <scope>NUCLEOTIDE SEQUENCE</scope>
    <source>
        <strain evidence="5">UTEX LB 985</strain>
    </source>
</reference>
<dbReference type="AlphaFoldDB" id="A0A7S2N344"/>
<name>A0A7S2N344_9EUKA</name>
<feature type="coiled-coil region" evidence="2">
    <location>
        <begin position="113"/>
        <end position="196"/>
    </location>
</feature>
<feature type="coiled-coil region" evidence="2">
    <location>
        <begin position="43"/>
        <end position="77"/>
    </location>
</feature>